<evidence type="ECO:0000313" key="2">
    <source>
        <dbReference type="Proteomes" id="UP000587527"/>
    </source>
</evidence>
<protein>
    <submittedName>
        <fullName evidence="1">Uncharacterized protein</fullName>
    </submittedName>
</protein>
<dbReference type="EMBL" id="JACHMN010000002">
    <property type="protein sequence ID" value="MBB5870008.1"/>
    <property type="molecule type" value="Genomic_DNA"/>
</dbReference>
<accession>A0A841BRI2</accession>
<evidence type="ECO:0000313" key="1">
    <source>
        <dbReference type="EMBL" id="MBB5870008.1"/>
    </source>
</evidence>
<dbReference type="GO" id="GO:0016746">
    <property type="term" value="F:acyltransferase activity"/>
    <property type="evidence" value="ECO:0007669"/>
    <property type="project" value="InterPro"/>
</dbReference>
<comment type="caution">
    <text evidence="1">The sequence shown here is derived from an EMBL/GenBank/DDBJ whole genome shotgun (WGS) entry which is preliminary data.</text>
</comment>
<name>A0A841BRI2_9ACTN</name>
<proteinExistence type="predicted"/>
<dbReference type="AlphaFoldDB" id="A0A841BRI2"/>
<reference evidence="1 2" key="1">
    <citation type="submission" date="2020-08" db="EMBL/GenBank/DDBJ databases">
        <title>Sequencing the genomes of 1000 actinobacteria strains.</title>
        <authorList>
            <person name="Klenk H.-P."/>
        </authorList>
    </citation>
    <scope>NUCLEOTIDE SEQUENCE [LARGE SCALE GENOMIC DNA]</scope>
    <source>
        <strain evidence="1 2">DSM 45362</strain>
    </source>
</reference>
<dbReference type="Proteomes" id="UP000587527">
    <property type="component" value="Unassembled WGS sequence"/>
</dbReference>
<dbReference type="SUPFAM" id="SSF53901">
    <property type="entry name" value="Thiolase-like"/>
    <property type="match status" value="1"/>
</dbReference>
<gene>
    <name evidence="1" type="ORF">F4553_003387</name>
</gene>
<sequence length="281" mass="29800">MYRSVPPAPARTDPVPVGRFPLPLARIITRSFDADEAFGPDALRIFNDLGVAYGMPEQAAGFVGRRRTTFTTMVESLVAELTDPDDPIGLVVLAHGTPDSEPHWPACFLAHMLPGDPFTFAVADHGVTTPFLALRIAAEYIRADDLGRAAVVILEQEEFFCDPALVGQAPMPAENRLVALVFDRAGTLGTVAVAVTADTEPELPAVDGSSVLVVGGRLAATNPPLPSAVVASAHLPGTGTWSALHDGLDRWRGEGAEQVTLIDYDPASRVQGRCTLTLRSA</sequence>
<keyword evidence="2" id="KW-1185">Reference proteome</keyword>
<dbReference type="InterPro" id="IPR016039">
    <property type="entry name" value="Thiolase-like"/>
</dbReference>
<organism evidence="1 2">
    <name type="scientific">Allocatelliglobosispora scoriae</name>
    <dbReference type="NCBI Taxonomy" id="643052"/>
    <lineage>
        <taxon>Bacteria</taxon>
        <taxon>Bacillati</taxon>
        <taxon>Actinomycetota</taxon>
        <taxon>Actinomycetes</taxon>
        <taxon>Micromonosporales</taxon>
        <taxon>Micromonosporaceae</taxon>
        <taxon>Allocatelliglobosispora</taxon>
    </lineage>
</organism>